<dbReference type="Gene3D" id="2.40.70.10">
    <property type="entry name" value="Acid Proteases"/>
    <property type="match status" value="2"/>
</dbReference>
<dbReference type="PANTHER" id="PTHR47966:SF51">
    <property type="entry name" value="BETA-SITE APP-CLEAVING ENZYME, ISOFORM A-RELATED"/>
    <property type="match status" value="1"/>
</dbReference>
<evidence type="ECO:0000256" key="1">
    <source>
        <dbReference type="ARBA" id="ARBA00007447"/>
    </source>
</evidence>
<accession>A0AAF0YH98</accession>
<dbReference type="AlphaFoldDB" id="A0AAF0YH98"/>
<feature type="active site" evidence="2">
    <location>
        <position position="312"/>
    </location>
</feature>
<reference evidence="6" key="1">
    <citation type="submission" date="2023-10" db="EMBL/GenBank/DDBJ databases">
        <authorList>
            <person name="Noh H."/>
        </authorList>
    </citation>
    <scope>NUCLEOTIDE SEQUENCE</scope>
    <source>
        <strain evidence="6">DUCC4014</strain>
    </source>
</reference>
<comment type="similarity">
    <text evidence="1">Belongs to the peptidase A1 family.</text>
</comment>
<keyword evidence="4" id="KW-0732">Signal</keyword>
<protein>
    <submittedName>
        <fullName evidence="6">Vacuolar protease A</fullName>
    </submittedName>
</protein>
<proteinExistence type="inferred from homology"/>
<dbReference type="PANTHER" id="PTHR47966">
    <property type="entry name" value="BETA-SITE APP-CLEAVING ENZYME, ISOFORM A-RELATED"/>
    <property type="match status" value="1"/>
</dbReference>
<evidence type="ECO:0000256" key="3">
    <source>
        <dbReference type="SAM" id="MobiDB-lite"/>
    </source>
</evidence>
<evidence type="ECO:0000259" key="5">
    <source>
        <dbReference type="PROSITE" id="PS51767"/>
    </source>
</evidence>
<feature type="compositionally biased region" description="Low complexity" evidence="3">
    <location>
        <begin position="436"/>
        <end position="453"/>
    </location>
</feature>
<evidence type="ECO:0000256" key="2">
    <source>
        <dbReference type="PIRSR" id="PIRSR601461-1"/>
    </source>
</evidence>
<evidence type="ECO:0000256" key="4">
    <source>
        <dbReference type="SAM" id="SignalP"/>
    </source>
</evidence>
<dbReference type="Proteomes" id="UP000827549">
    <property type="component" value="Chromosome 6"/>
</dbReference>
<dbReference type="GO" id="GO:0006508">
    <property type="term" value="P:proteolysis"/>
    <property type="evidence" value="ECO:0007669"/>
    <property type="project" value="UniProtKB-KW"/>
</dbReference>
<dbReference type="RefSeq" id="XP_062630507.1">
    <property type="nucleotide sequence ID" value="XM_062774523.1"/>
</dbReference>
<feature type="chain" id="PRO_5042250950" evidence="4">
    <location>
        <begin position="20"/>
        <end position="476"/>
    </location>
</feature>
<dbReference type="GO" id="GO:0004190">
    <property type="term" value="F:aspartic-type endopeptidase activity"/>
    <property type="evidence" value="ECO:0007669"/>
    <property type="project" value="InterPro"/>
</dbReference>
<feature type="domain" description="Peptidase A1" evidence="5">
    <location>
        <begin position="88"/>
        <end position="427"/>
    </location>
</feature>
<feature type="signal peptide" evidence="4">
    <location>
        <begin position="1"/>
        <end position="19"/>
    </location>
</feature>
<dbReference type="Pfam" id="PF00026">
    <property type="entry name" value="Asp"/>
    <property type="match status" value="1"/>
</dbReference>
<organism evidence="6 7">
    <name type="scientific">Vanrija pseudolonga</name>
    <dbReference type="NCBI Taxonomy" id="143232"/>
    <lineage>
        <taxon>Eukaryota</taxon>
        <taxon>Fungi</taxon>
        <taxon>Dikarya</taxon>
        <taxon>Basidiomycota</taxon>
        <taxon>Agaricomycotina</taxon>
        <taxon>Tremellomycetes</taxon>
        <taxon>Trichosporonales</taxon>
        <taxon>Trichosporonaceae</taxon>
        <taxon>Vanrija</taxon>
    </lineage>
</organism>
<dbReference type="PRINTS" id="PR00792">
    <property type="entry name" value="PEPSIN"/>
</dbReference>
<feature type="region of interest" description="Disordered" evidence="3">
    <location>
        <begin position="436"/>
        <end position="456"/>
    </location>
</feature>
<name>A0AAF0YH98_9TREE</name>
<evidence type="ECO:0000313" key="7">
    <source>
        <dbReference type="Proteomes" id="UP000827549"/>
    </source>
</evidence>
<dbReference type="InterPro" id="IPR034164">
    <property type="entry name" value="Pepsin-like_dom"/>
</dbReference>
<feature type="active site" evidence="2">
    <location>
        <position position="106"/>
    </location>
</feature>
<keyword evidence="6" id="KW-0378">Hydrolase</keyword>
<dbReference type="PROSITE" id="PS51767">
    <property type="entry name" value="PEPTIDASE_A1"/>
    <property type="match status" value="1"/>
</dbReference>
<dbReference type="CDD" id="cd05471">
    <property type="entry name" value="pepsin_like"/>
    <property type="match status" value="1"/>
</dbReference>
<keyword evidence="6" id="KW-0645">Protease</keyword>
<dbReference type="EMBL" id="CP086719">
    <property type="protein sequence ID" value="WOO84481.1"/>
    <property type="molecule type" value="Genomic_DNA"/>
</dbReference>
<dbReference type="InterPro" id="IPR001461">
    <property type="entry name" value="Aspartic_peptidase_A1"/>
</dbReference>
<sequence>MLTAVLAFALAIVTPPTHALFPRSSDGPVDISLIAPNRSATGGRAWIEDAATRLLAKYADLLPPGAPAKKRQQAALDTTLSDWYDWMYSTKVAIGTPPQDFYLRLDTATPYLWVYDEDCSTSNCTLAKATQNLFKHNESSTYKDLQETGTVTYVSSSCSGWWGTDVVGITNGLEGDARSTQSTDTYQFVRCTSGDVTNDPTQAVGIIGMSLRRDKFPDPLWLTLSPHWPEPRFGMYFGKQDVRDYYNMSGPLHNGGVMTLGGVNKSLFTGDIHYIPLDTTKYYAENSFFWQVPVDATVAGGVTFGKGTSIIDTGSALIMAPQTMCDAFYANVPRVQRSGTLGYYYFPCSSASGITDLTFTFGGVKYTVPREELYRFEPTISHGGTDMCSGEVMPTPPGYGGNIIIGDTFLKNVYSVYQYDPPAVGFAQLVANGTTPVHPASPSSPSSPGSNKPSDARRIGASVGVMAVCAVAAVLA</sequence>
<dbReference type="InterPro" id="IPR033121">
    <property type="entry name" value="PEPTIDASE_A1"/>
</dbReference>
<evidence type="ECO:0000313" key="6">
    <source>
        <dbReference type="EMBL" id="WOO84481.1"/>
    </source>
</evidence>
<dbReference type="GeneID" id="87811170"/>
<dbReference type="InterPro" id="IPR021109">
    <property type="entry name" value="Peptidase_aspartic_dom_sf"/>
</dbReference>
<dbReference type="SUPFAM" id="SSF50630">
    <property type="entry name" value="Acid proteases"/>
    <property type="match status" value="1"/>
</dbReference>
<keyword evidence="7" id="KW-1185">Reference proteome</keyword>
<gene>
    <name evidence="6" type="primary">pep2_1</name>
    <name evidence="6" type="ORF">LOC62_06G008000</name>
</gene>